<sequence>MSTSVAEFMAPPVARWRRVGAVAAGALSLLALASAVLGAWNPTSLVVVHQHSGDPVRGLFYALALAVIAHWLGLPVSSEANQHRRLVARVWLIALAAVVGLAALVTLGLSVYRYQPQVIARSADGRRAVALVTVLRGRQLHTFARDGLGDTDQGSLGQPCGTTVAAHFVADDEIQVTTDFGIFDLRLDPATGRPLRGLSSSCSG</sequence>
<evidence type="ECO:0000256" key="1">
    <source>
        <dbReference type="SAM" id="Phobius"/>
    </source>
</evidence>
<accession>A0ABP9RPA7</accession>
<keyword evidence="3" id="KW-1185">Reference proteome</keyword>
<proteinExistence type="predicted"/>
<gene>
    <name evidence="2" type="ORF">GCM10023322_16410</name>
</gene>
<comment type="caution">
    <text evidence="2">The sequence shown here is derived from an EMBL/GenBank/DDBJ whole genome shotgun (WGS) entry which is preliminary data.</text>
</comment>
<keyword evidence="1" id="KW-1133">Transmembrane helix</keyword>
<name>A0ABP9RPA7_9ACTN</name>
<dbReference type="RefSeq" id="WP_345627597.1">
    <property type="nucleotide sequence ID" value="NZ_BAABJQ010000004.1"/>
</dbReference>
<dbReference type="Proteomes" id="UP001501570">
    <property type="component" value="Unassembled WGS sequence"/>
</dbReference>
<protein>
    <recommendedName>
        <fullName evidence="4">DUF1109 domain-containing protein</fullName>
    </recommendedName>
</protein>
<reference evidence="3" key="1">
    <citation type="journal article" date="2019" name="Int. J. Syst. Evol. Microbiol.">
        <title>The Global Catalogue of Microorganisms (GCM) 10K type strain sequencing project: providing services to taxonomists for standard genome sequencing and annotation.</title>
        <authorList>
            <consortium name="The Broad Institute Genomics Platform"/>
            <consortium name="The Broad Institute Genome Sequencing Center for Infectious Disease"/>
            <person name="Wu L."/>
            <person name="Ma J."/>
        </authorList>
    </citation>
    <scope>NUCLEOTIDE SEQUENCE [LARGE SCALE GENOMIC DNA]</scope>
    <source>
        <strain evidence="3">JCM 18304</strain>
    </source>
</reference>
<feature type="transmembrane region" description="Helical" evidence="1">
    <location>
        <begin position="59"/>
        <end position="78"/>
    </location>
</feature>
<organism evidence="2 3">
    <name type="scientific">Rugosimonospora acidiphila</name>
    <dbReference type="NCBI Taxonomy" id="556531"/>
    <lineage>
        <taxon>Bacteria</taxon>
        <taxon>Bacillati</taxon>
        <taxon>Actinomycetota</taxon>
        <taxon>Actinomycetes</taxon>
        <taxon>Micromonosporales</taxon>
        <taxon>Micromonosporaceae</taxon>
        <taxon>Rugosimonospora</taxon>
    </lineage>
</organism>
<keyword evidence="1" id="KW-0472">Membrane</keyword>
<feature type="transmembrane region" description="Helical" evidence="1">
    <location>
        <begin position="90"/>
        <end position="112"/>
    </location>
</feature>
<keyword evidence="1" id="KW-0812">Transmembrane</keyword>
<evidence type="ECO:0008006" key="4">
    <source>
        <dbReference type="Google" id="ProtNLM"/>
    </source>
</evidence>
<evidence type="ECO:0000313" key="3">
    <source>
        <dbReference type="Proteomes" id="UP001501570"/>
    </source>
</evidence>
<dbReference type="EMBL" id="BAABJQ010000004">
    <property type="protein sequence ID" value="GAA5181530.1"/>
    <property type="molecule type" value="Genomic_DNA"/>
</dbReference>
<evidence type="ECO:0000313" key="2">
    <source>
        <dbReference type="EMBL" id="GAA5181530.1"/>
    </source>
</evidence>